<dbReference type="AlphaFoldDB" id="A0A7W6FR01"/>
<dbReference type="RefSeq" id="WP_188072980.1">
    <property type="nucleotide sequence ID" value="NZ_BSPS01000021.1"/>
</dbReference>
<sequence length="221" mass="24576">MTNQIGLPFDWQAQARTGSFLVSEANRLAQRHVERWSDWPIPISVLSGPARSGRSTLGRHFVALSGGLLIDDADRAEERQLFHQWNIARDSGRPLLLIGREAPALWPVELPDLKSRLAAAPHVRIGDPDDALIRQLIETGLAQAGSAYVADVPEWLARRVERSYAAVAEMLVRLNRLSLEASRRISVPFLKEALQMQHFSPIVGDDDTPPPAANDAQEEER</sequence>
<dbReference type="Pfam" id="PF22688">
    <property type="entry name" value="Hda_lid"/>
    <property type="match status" value="1"/>
</dbReference>
<feature type="domain" description="Hda lid" evidence="2">
    <location>
        <begin position="150"/>
        <end position="194"/>
    </location>
</feature>
<evidence type="ECO:0000313" key="4">
    <source>
        <dbReference type="Proteomes" id="UP000571950"/>
    </source>
</evidence>
<name>A0A7W6FR01_9SPHN</name>
<keyword evidence="4" id="KW-1185">Reference proteome</keyword>
<reference evidence="3 4" key="1">
    <citation type="submission" date="2020-08" db="EMBL/GenBank/DDBJ databases">
        <title>Genomic Encyclopedia of Type Strains, Phase IV (KMG-IV): sequencing the most valuable type-strain genomes for metagenomic binning, comparative biology and taxonomic classification.</title>
        <authorList>
            <person name="Goeker M."/>
        </authorList>
    </citation>
    <scope>NUCLEOTIDE SEQUENCE [LARGE SCALE GENOMIC DNA]</scope>
    <source>
        <strain evidence="3 4">DSM 26189</strain>
    </source>
</reference>
<gene>
    <name evidence="3" type="ORF">GGR43_003211</name>
</gene>
<dbReference type="EMBL" id="JACIDT010000012">
    <property type="protein sequence ID" value="MBB3927480.1"/>
    <property type="molecule type" value="Genomic_DNA"/>
</dbReference>
<comment type="caution">
    <text evidence="3">The sequence shown here is derived from an EMBL/GenBank/DDBJ whole genome shotgun (WGS) entry which is preliminary data.</text>
</comment>
<evidence type="ECO:0000256" key="1">
    <source>
        <dbReference type="SAM" id="MobiDB-lite"/>
    </source>
</evidence>
<dbReference type="SUPFAM" id="SSF52540">
    <property type="entry name" value="P-loop containing nucleoside triphosphate hydrolases"/>
    <property type="match status" value="1"/>
</dbReference>
<dbReference type="InterPro" id="IPR055199">
    <property type="entry name" value="Hda_lid"/>
</dbReference>
<evidence type="ECO:0000259" key="2">
    <source>
        <dbReference type="Pfam" id="PF22688"/>
    </source>
</evidence>
<accession>A0A7W6FR01</accession>
<dbReference type="InterPro" id="IPR027417">
    <property type="entry name" value="P-loop_NTPase"/>
</dbReference>
<evidence type="ECO:0000313" key="3">
    <source>
        <dbReference type="EMBL" id="MBB3927480.1"/>
    </source>
</evidence>
<proteinExistence type="predicted"/>
<feature type="region of interest" description="Disordered" evidence="1">
    <location>
        <begin position="200"/>
        <end position="221"/>
    </location>
</feature>
<dbReference type="Proteomes" id="UP000571950">
    <property type="component" value="Unassembled WGS sequence"/>
</dbReference>
<organism evidence="3 4">
    <name type="scientific">Sphingobium jiangsuense</name>
    <dbReference type="NCBI Taxonomy" id="870476"/>
    <lineage>
        <taxon>Bacteria</taxon>
        <taxon>Pseudomonadati</taxon>
        <taxon>Pseudomonadota</taxon>
        <taxon>Alphaproteobacteria</taxon>
        <taxon>Sphingomonadales</taxon>
        <taxon>Sphingomonadaceae</taxon>
        <taxon>Sphingobium</taxon>
    </lineage>
</organism>
<dbReference type="Gene3D" id="1.10.8.60">
    <property type="match status" value="1"/>
</dbReference>
<protein>
    <submittedName>
        <fullName evidence="3">Chromosomal replication initiation ATPase DnaA</fullName>
    </submittedName>
</protein>